<name>W9VM57_9EURO</name>
<keyword evidence="2" id="KW-1185">Reference proteome</keyword>
<evidence type="ECO:0000313" key="2">
    <source>
        <dbReference type="Proteomes" id="UP000019473"/>
    </source>
</evidence>
<comment type="caution">
    <text evidence="1">The sequence shown here is derived from an EMBL/GenBank/DDBJ whole genome shotgun (WGS) entry which is preliminary data.</text>
</comment>
<proteinExistence type="predicted"/>
<accession>W9VM57</accession>
<reference evidence="1 2" key="1">
    <citation type="submission" date="2013-03" db="EMBL/GenBank/DDBJ databases">
        <title>The Genome Sequence of Cladophialophora yegresii CBS 114405.</title>
        <authorList>
            <consortium name="The Broad Institute Genomics Platform"/>
            <person name="Cuomo C."/>
            <person name="de Hoog S."/>
            <person name="Gorbushina A."/>
            <person name="Walker B."/>
            <person name="Young S.K."/>
            <person name="Zeng Q."/>
            <person name="Gargeya S."/>
            <person name="Fitzgerald M."/>
            <person name="Haas B."/>
            <person name="Abouelleil A."/>
            <person name="Allen A.W."/>
            <person name="Alvarado L."/>
            <person name="Arachchi H.M."/>
            <person name="Berlin A.M."/>
            <person name="Chapman S.B."/>
            <person name="Gainer-Dewar J."/>
            <person name="Goldberg J."/>
            <person name="Griggs A."/>
            <person name="Gujja S."/>
            <person name="Hansen M."/>
            <person name="Howarth C."/>
            <person name="Imamovic A."/>
            <person name="Ireland A."/>
            <person name="Larimer J."/>
            <person name="McCowan C."/>
            <person name="Murphy C."/>
            <person name="Pearson M."/>
            <person name="Poon T.W."/>
            <person name="Priest M."/>
            <person name="Roberts A."/>
            <person name="Saif S."/>
            <person name="Shea T."/>
            <person name="Sisk P."/>
            <person name="Sykes S."/>
            <person name="Wortman J."/>
            <person name="Nusbaum C."/>
            <person name="Birren B."/>
        </authorList>
    </citation>
    <scope>NUCLEOTIDE SEQUENCE [LARGE SCALE GENOMIC DNA]</scope>
    <source>
        <strain evidence="1 2">CBS 114405</strain>
    </source>
</reference>
<gene>
    <name evidence="1" type="ORF">A1O7_06947</name>
</gene>
<protein>
    <submittedName>
        <fullName evidence="1">Uncharacterized protein</fullName>
    </submittedName>
</protein>
<dbReference type="AlphaFoldDB" id="W9VM57"/>
<evidence type="ECO:0000313" key="1">
    <source>
        <dbReference type="EMBL" id="EXJ56603.1"/>
    </source>
</evidence>
<dbReference type="HOGENOM" id="CLU_063480_0_0_1"/>
<organism evidence="1 2">
    <name type="scientific">Cladophialophora yegresii CBS 114405</name>
    <dbReference type="NCBI Taxonomy" id="1182544"/>
    <lineage>
        <taxon>Eukaryota</taxon>
        <taxon>Fungi</taxon>
        <taxon>Dikarya</taxon>
        <taxon>Ascomycota</taxon>
        <taxon>Pezizomycotina</taxon>
        <taxon>Eurotiomycetes</taxon>
        <taxon>Chaetothyriomycetidae</taxon>
        <taxon>Chaetothyriales</taxon>
        <taxon>Herpotrichiellaceae</taxon>
        <taxon>Cladophialophora</taxon>
    </lineage>
</organism>
<sequence>MADSPKPPTLLTIPPEIRLRIWEFVFDELHYFGAVSHDGCRKEIPPEEYIEEDSKEIVAEQDSDDIVDLPPKPLQPCSCNDRQLLPLYLCRQTYGEMKEALKKAPITAEYTVDPVVELKPTFVGRIHTLILDGTVFPILYPRILGRVDYDDIEWVFPGLKRIVLPEGLGSGLGLRFPSSIPMHIYSCLRESEGPTAMPTADMTGIVRSDLSGHRFTEGFHATEALVRNAGIEISSTYRYTVAASEILRWPFDTERDIYEGSFAGEITWDKTSMRISDLPDLRGEWWFDEWLIDDGRLPLHQKIDWTSELGGWDMMNLFDRTGDERTIWLETHELSNSFT</sequence>
<dbReference type="OrthoDB" id="4148063at2759"/>
<dbReference type="Proteomes" id="UP000019473">
    <property type="component" value="Unassembled WGS sequence"/>
</dbReference>
<dbReference type="GeneID" id="19181522"/>
<dbReference type="RefSeq" id="XP_007759137.1">
    <property type="nucleotide sequence ID" value="XM_007760947.1"/>
</dbReference>
<dbReference type="EMBL" id="AMGW01000005">
    <property type="protein sequence ID" value="EXJ56603.1"/>
    <property type="molecule type" value="Genomic_DNA"/>
</dbReference>
<dbReference type="VEuPathDB" id="FungiDB:A1O7_06947"/>